<dbReference type="AlphaFoldDB" id="K1QJD7"/>
<dbReference type="EMBL" id="JH816944">
    <property type="protein sequence ID" value="EKC28980.1"/>
    <property type="molecule type" value="Genomic_DNA"/>
</dbReference>
<protein>
    <submittedName>
        <fullName evidence="1">Uncharacterized protein</fullName>
    </submittedName>
</protein>
<dbReference type="InParanoid" id="K1QJD7"/>
<organism evidence="1">
    <name type="scientific">Magallana gigas</name>
    <name type="common">Pacific oyster</name>
    <name type="synonym">Crassostrea gigas</name>
    <dbReference type="NCBI Taxonomy" id="29159"/>
    <lineage>
        <taxon>Eukaryota</taxon>
        <taxon>Metazoa</taxon>
        <taxon>Spiralia</taxon>
        <taxon>Lophotrochozoa</taxon>
        <taxon>Mollusca</taxon>
        <taxon>Bivalvia</taxon>
        <taxon>Autobranchia</taxon>
        <taxon>Pteriomorphia</taxon>
        <taxon>Ostreida</taxon>
        <taxon>Ostreoidea</taxon>
        <taxon>Ostreidae</taxon>
        <taxon>Magallana</taxon>
    </lineage>
</organism>
<dbReference type="HOGENOM" id="CLU_1705947_0_0_1"/>
<evidence type="ECO:0000313" key="1">
    <source>
        <dbReference type="EMBL" id="EKC28980.1"/>
    </source>
</evidence>
<name>K1QJD7_MAGGI</name>
<accession>K1QJD7</accession>
<proteinExistence type="predicted"/>
<reference evidence="1" key="1">
    <citation type="journal article" date="2012" name="Nature">
        <title>The oyster genome reveals stress adaptation and complexity of shell formation.</title>
        <authorList>
            <person name="Zhang G."/>
            <person name="Fang X."/>
            <person name="Guo X."/>
            <person name="Li L."/>
            <person name="Luo R."/>
            <person name="Xu F."/>
            <person name="Yang P."/>
            <person name="Zhang L."/>
            <person name="Wang X."/>
            <person name="Qi H."/>
            <person name="Xiong Z."/>
            <person name="Que H."/>
            <person name="Xie Y."/>
            <person name="Holland P.W."/>
            <person name="Paps J."/>
            <person name="Zhu Y."/>
            <person name="Wu F."/>
            <person name="Chen Y."/>
            <person name="Wang J."/>
            <person name="Peng C."/>
            <person name="Meng J."/>
            <person name="Yang L."/>
            <person name="Liu J."/>
            <person name="Wen B."/>
            <person name="Zhang N."/>
            <person name="Huang Z."/>
            <person name="Zhu Q."/>
            <person name="Feng Y."/>
            <person name="Mount A."/>
            <person name="Hedgecock D."/>
            <person name="Xu Z."/>
            <person name="Liu Y."/>
            <person name="Domazet-Loso T."/>
            <person name="Du Y."/>
            <person name="Sun X."/>
            <person name="Zhang S."/>
            <person name="Liu B."/>
            <person name="Cheng P."/>
            <person name="Jiang X."/>
            <person name="Li J."/>
            <person name="Fan D."/>
            <person name="Wang W."/>
            <person name="Fu W."/>
            <person name="Wang T."/>
            <person name="Wang B."/>
            <person name="Zhang J."/>
            <person name="Peng Z."/>
            <person name="Li Y."/>
            <person name="Li N."/>
            <person name="Wang J."/>
            <person name="Chen M."/>
            <person name="He Y."/>
            <person name="Tan F."/>
            <person name="Song X."/>
            <person name="Zheng Q."/>
            <person name="Huang R."/>
            <person name="Yang H."/>
            <person name="Du X."/>
            <person name="Chen L."/>
            <person name="Yang M."/>
            <person name="Gaffney P.M."/>
            <person name="Wang S."/>
            <person name="Luo L."/>
            <person name="She Z."/>
            <person name="Ming Y."/>
            <person name="Huang W."/>
            <person name="Zhang S."/>
            <person name="Huang B."/>
            <person name="Zhang Y."/>
            <person name="Qu T."/>
            <person name="Ni P."/>
            <person name="Miao G."/>
            <person name="Wang J."/>
            <person name="Wang Q."/>
            <person name="Steinberg C.E."/>
            <person name="Wang H."/>
            <person name="Li N."/>
            <person name="Qian L."/>
            <person name="Zhang G."/>
            <person name="Li Y."/>
            <person name="Yang H."/>
            <person name="Liu X."/>
            <person name="Wang J."/>
            <person name="Yin Y."/>
            <person name="Wang J."/>
        </authorList>
    </citation>
    <scope>NUCLEOTIDE SEQUENCE [LARGE SCALE GENOMIC DNA]</scope>
    <source>
        <strain evidence="1">05x7-T-G4-1.051#20</strain>
    </source>
</reference>
<sequence>MRKKWLVAIRRDEGLQFRVAGRFMMDTYSTRNSNNISDIEMFNIINTSCPYNNWVTTARESCADPDRYHCLTDEYSRPGWICTDPIWVEANEGCRTAVLEMTTHSKSPFSTLTSRDKEEVGTSRLALALGLTFGILVLCITAAVIVAVLFRRSE</sequence>
<gene>
    <name evidence="1" type="ORF">CGI_10003098</name>
</gene>